<dbReference type="Proteomes" id="UP000078343">
    <property type="component" value="Unassembled WGS sequence"/>
</dbReference>
<dbReference type="AlphaFoldDB" id="A0A178Z4A7"/>
<keyword evidence="2" id="KW-1185">Reference proteome</keyword>
<protein>
    <submittedName>
        <fullName evidence="1">Uncharacterized protein</fullName>
    </submittedName>
</protein>
<gene>
    <name evidence="1" type="ORF">AYL99_11815</name>
</gene>
<name>A0A178Z4A7_9EURO</name>
<dbReference type="OrthoDB" id="5424577at2759"/>
<accession>A0A178Z4A7</accession>
<proteinExistence type="predicted"/>
<sequence>MSLSNNIIAALKRLATVPVYVGERQTIDTDSILISPGKLDDLVGVYESLYAFTHTIWRNLPDPPDCERVYVIMWMISAENYDVNHFSVPWQNTSPNTYMHLWSAIDRFRTMIDTSSAFWLIGSRGPVGYAEFMNLPGAADTHLYPREEVMPPHIGVLSSNMQRCVVTELHTDYPSSYDFKRSMMVRKNAPVIDVSSMHARNIRIMRERMERKTRTGGSVSTP</sequence>
<dbReference type="RefSeq" id="XP_018687302.1">
    <property type="nucleotide sequence ID" value="XM_018843319.1"/>
</dbReference>
<evidence type="ECO:0000313" key="2">
    <source>
        <dbReference type="Proteomes" id="UP000078343"/>
    </source>
</evidence>
<comment type="caution">
    <text evidence="1">The sequence shown here is derived from an EMBL/GenBank/DDBJ whole genome shotgun (WGS) entry which is preliminary data.</text>
</comment>
<reference evidence="1 2" key="1">
    <citation type="submission" date="2016-04" db="EMBL/GenBank/DDBJ databases">
        <title>Draft genome of Fonsecaea erecta CBS 125763.</title>
        <authorList>
            <person name="Weiss V.A."/>
            <person name="Vicente V.A."/>
            <person name="Raittz R.T."/>
            <person name="Moreno L.F."/>
            <person name="De Souza E.M."/>
            <person name="Pedrosa F.O."/>
            <person name="Steffens M.B."/>
            <person name="Faoro H."/>
            <person name="Tadra-Sfeir M.Z."/>
            <person name="Najafzadeh M.J."/>
            <person name="Felipe M.S."/>
            <person name="Teixeira M."/>
            <person name="Sun J."/>
            <person name="Xi L."/>
            <person name="Gomes R."/>
            <person name="De Azevedo C.M."/>
            <person name="Salgado C.G."/>
            <person name="Da Silva M.B."/>
            <person name="Nascimento M.F."/>
            <person name="Queiroz-Telles F."/>
            <person name="Attili D.S."/>
            <person name="Gorbushina A."/>
        </authorList>
    </citation>
    <scope>NUCLEOTIDE SEQUENCE [LARGE SCALE GENOMIC DNA]</scope>
    <source>
        <strain evidence="1 2">CBS 125763</strain>
    </source>
</reference>
<evidence type="ECO:0000313" key="1">
    <source>
        <dbReference type="EMBL" id="OAP53935.1"/>
    </source>
</evidence>
<dbReference type="EMBL" id="LVYI01000017">
    <property type="protein sequence ID" value="OAP53935.1"/>
    <property type="molecule type" value="Genomic_DNA"/>
</dbReference>
<dbReference type="GeneID" id="30015982"/>
<organism evidence="1 2">
    <name type="scientific">Fonsecaea erecta</name>
    <dbReference type="NCBI Taxonomy" id="1367422"/>
    <lineage>
        <taxon>Eukaryota</taxon>
        <taxon>Fungi</taxon>
        <taxon>Dikarya</taxon>
        <taxon>Ascomycota</taxon>
        <taxon>Pezizomycotina</taxon>
        <taxon>Eurotiomycetes</taxon>
        <taxon>Chaetothyriomycetidae</taxon>
        <taxon>Chaetothyriales</taxon>
        <taxon>Herpotrichiellaceae</taxon>
        <taxon>Fonsecaea</taxon>
    </lineage>
</organism>